<name>A0ABQ4Y611_9ASTR</name>
<dbReference type="InterPro" id="IPR036875">
    <property type="entry name" value="Znf_CCHC_sf"/>
</dbReference>
<evidence type="ECO:0000256" key="3">
    <source>
        <dbReference type="SAM" id="MobiDB-lite"/>
    </source>
</evidence>
<proteinExistence type="predicted"/>
<dbReference type="SMART" id="SM00343">
    <property type="entry name" value="ZnF_C2HC"/>
    <property type="match status" value="1"/>
</dbReference>
<evidence type="ECO:0000256" key="2">
    <source>
        <dbReference type="SAM" id="Coils"/>
    </source>
</evidence>
<evidence type="ECO:0000313" key="5">
    <source>
        <dbReference type="EMBL" id="GJS72393.1"/>
    </source>
</evidence>
<feature type="compositionally biased region" description="Low complexity" evidence="3">
    <location>
        <begin position="346"/>
        <end position="358"/>
    </location>
</feature>
<feature type="region of interest" description="Disordered" evidence="3">
    <location>
        <begin position="268"/>
        <end position="327"/>
    </location>
</feature>
<reference evidence="5" key="2">
    <citation type="submission" date="2022-01" db="EMBL/GenBank/DDBJ databases">
        <authorList>
            <person name="Yamashiro T."/>
            <person name="Shiraishi A."/>
            <person name="Satake H."/>
            <person name="Nakayama K."/>
        </authorList>
    </citation>
    <scope>NUCLEOTIDE SEQUENCE</scope>
</reference>
<keyword evidence="6" id="KW-1185">Reference proteome</keyword>
<evidence type="ECO:0000259" key="4">
    <source>
        <dbReference type="PROSITE" id="PS50158"/>
    </source>
</evidence>
<protein>
    <submittedName>
        <fullName evidence="5">Retrovirus-related pol polyprotein from transposon TNT 1-94</fullName>
    </submittedName>
</protein>
<reference evidence="5" key="1">
    <citation type="journal article" date="2022" name="Int. J. Mol. Sci.">
        <title>Draft Genome of Tanacetum Coccineum: Genomic Comparison of Closely Related Tanacetum-Family Plants.</title>
        <authorList>
            <person name="Yamashiro T."/>
            <person name="Shiraishi A."/>
            <person name="Nakayama K."/>
            <person name="Satake H."/>
        </authorList>
    </citation>
    <scope>NUCLEOTIDE SEQUENCE</scope>
</reference>
<feature type="compositionally biased region" description="Polar residues" evidence="3">
    <location>
        <begin position="944"/>
        <end position="955"/>
    </location>
</feature>
<feature type="region of interest" description="Disordered" evidence="3">
    <location>
        <begin position="1009"/>
        <end position="1038"/>
    </location>
</feature>
<feature type="coiled-coil region" evidence="2">
    <location>
        <begin position="227"/>
        <end position="254"/>
    </location>
</feature>
<feature type="region of interest" description="Disordered" evidence="3">
    <location>
        <begin position="933"/>
        <end position="955"/>
    </location>
</feature>
<feature type="compositionally biased region" description="Low complexity" evidence="3">
    <location>
        <begin position="1017"/>
        <end position="1029"/>
    </location>
</feature>
<dbReference type="Proteomes" id="UP001151760">
    <property type="component" value="Unassembled WGS sequence"/>
</dbReference>
<evidence type="ECO:0000313" key="6">
    <source>
        <dbReference type="Proteomes" id="UP001151760"/>
    </source>
</evidence>
<comment type="caution">
    <text evidence="5">The sequence shown here is derived from an EMBL/GenBank/DDBJ whole genome shotgun (WGS) entry which is preliminary data.</text>
</comment>
<accession>A0ABQ4Y611</accession>
<feature type="domain" description="CCHC-type" evidence="4">
    <location>
        <begin position="404"/>
        <end position="419"/>
    </location>
</feature>
<dbReference type="Pfam" id="PF14223">
    <property type="entry name" value="Retrotran_gag_2"/>
    <property type="match status" value="1"/>
</dbReference>
<keyword evidence="1" id="KW-0862">Zinc</keyword>
<keyword evidence="1" id="KW-0863">Zinc-finger</keyword>
<feature type="compositionally biased region" description="Basic and acidic residues" evidence="3">
    <location>
        <begin position="359"/>
        <end position="370"/>
    </location>
</feature>
<feature type="region of interest" description="Disordered" evidence="3">
    <location>
        <begin position="346"/>
        <end position="377"/>
    </location>
</feature>
<dbReference type="PROSITE" id="PS50158">
    <property type="entry name" value="ZF_CCHC"/>
    <property type="match status" value="1"/>
</dbReference>
<evidence type="ECO:0000256" key="1">
    <source>
        <dbReference type="PROSITE-ProRule" id="PRU00047"/>
    </source>
</evidence>
<feature type="coiled-coil region" evidence="2">
    <location>
        <begin position="823"/>
        <end position="857"/>
    </location>
</feature>
<sequence>MSTPVNTSSTDSQMHNNIMAAGTKDRPPMLGPGRYSQWRSRFLRYIDTKPNGAGLSKCILSGPYVPSSVLIQAVEAGEGRPAVQQHTAIETVLNMTPENKEHFQSEKEAIFLLLTGIGDEIYSTVDACHTANEMWIAIERLQQGESLNKQDVKTNLFWEFGKFTSHDGESMESYYSRFYKLMNELTRNNLEVTTMQVNVQFLQQLQPEWSRFVTVVKQSKEIDTVSYHQLFDILKQYQNEVNDIRAERIAKSANPLALVAAAQSYQDNQYQAPRSQRSTAQASKQSSSTRPSASTRQKGKEIAKPVTPQSESVFEEDSDPEQAQRDKEMQKNLALLAKYFKKLYKPTNNNLRTSSNSRNKTEDTPQRYKNENQSGQFGNQRTMTVAGARETVGSQVVQQNGIQCFNCKGFGHYARECRKPKRVKDYTYHKEKMLLCKQAEKGVPLQAEHADWLEDTDEEIDKQELEAHYSFMAKIQEVLPAESSSTDQPLEQVQPDDEHNVFANERQHSEQPESINDTHVLEEENKTILKQLKKANASLTQELKECKTNLDVTNSALGEATSCRDSCLIALQNKQTEFEKYKAFNDRTIDYEIVQTKLKEAQGLIDLKDIEIKEGLKTKAYEISVLNQKHDELVKKSLLSKSQLEGYLKEKTKVIWDLNVKEGKDIDKMIEMDKQLKFLNEIVYTRNQSIQTIHMLAPKCATYNGRLTFANPRYLKKAQSEKPCLYEIPFDTSDPANRFAPNREETMTLDNESRSKLNKDYVKPYDYTKENSLYEIFKAPSLEYLYQLERAKEVRKTMWRKPFVRTKPNIAKNVAFLPVSKSISKNLEYVKSLEKEIDELESEKADFSNIYDLLLEECVSKDVTCSYLHSLSELDAINELQCLYVLKDLKAQMQDKNMAINELKKLILITKGKSVETQFDRPSVVRQPNAQRIPKPSVLGKPTPFSNSPKMRSFQTKQSVTTTNVSDGLFKQVTQQTLPQNRNQAVRNTNVIKPGMYRVTTSITQYRTQQLPHDSRNTNSRVSTSTGVNHTTSVSRPQLKSYQVKDKVMPNNSQVKFKTKEVEEHHKISSISKKTKSITAYNNSLNSRTLYDNAVCAGCGKCVFNLNHVACVSKYLNDVNARTKKPNLVPISDSIPKRKAKKSVATPHVKKNSLRSDTTI</sequence>
<keyword evidence="1" id="KW-0479">Metal-binding</keyword>
<dbReference type="Gene3D" id="4.10.60.10">
    <property type="entry name" value="Zinc finger, CCHC-type"/>
    <property type="match status" value="1"/>
</dbReference>
<feature type="compositionally biased region" description="Low complexity" evidence="3">
    <location>
        <begin position="274"/>
        <end position="290"/>
    </location>
</feature>
<feature type="region of interest" description="Disordered" evidence="3">
    <location>
        <begin position="1130"/>
        <end position="1160"/>
    </location>
</feature>
<dbReference type="EMBL" id="BQNB010010076">
    <property type="protein sequence ID" value="GJS72393.1"/>
    <property type="molecule type" value="Genomic_DNA"/>
</dbReference>
<gene>
    <name evidence="5" type="ORF">Tco_0705234</name>
</gene>
<keyword evidence="2" id="KW-0175">Coiled coil</keyword>
<dbReference type="SUPFAM" id="SSF57756">
    <property type="entry name" value="Retrovirus zinc finger-like domains"/>
    <property type="match status" value="1"/>
</dbReference>
<dbReference type="Pfam" id="PF00098">
    <property type="entry name" value="zf-CCHC"/>
    <property type="match status" value="1"/>
</dbReference>
<dbReference type="InterPro" id="IPR001878">
    <property type="entry name" value="Znf_CCHC"/>
</dbReference>
<organism evidence="5 6">
    <name type="scientific">Tanacetum coccineum</name>
    <dbReference type="NCBI Taxonomy" id="301880"/>
    <lineage>
        <taxon>Eukaryota</taxon>
        <taxon>Viridiplantae</taxon>
        <taxon>Streptophyta</taxon>
        <taxon>Embryophyta</taxon>
        <taxon>Tracheophyta</taxon>
        <taxon>Spermatophyta</taxon>
        <taxon>Magnoliopsida</taxon>
        <taxon>eudicotyledons</taxon>
        <taxon>Gunneridae</taxon>
        <taxon>Pentapetalae</taxon>
        <taxon>asterids</taxon>
        <taxon>campanulids</taxon>
        <taxon>Asterales</taxon>
        <taxon>Asteraceae</taxon>
        <taxon>Asteroideae</taxon>
        <taxon>Anthemideae</taxon>
        <taxon>Anthemidinae</taxon>
        <taxon>Tanacetum</taxon>
    </lineage>
</organism>
<feature type="compositionally biased region" description="Basic residues" evidence="3">
    <location>
        <begin position="1137"/>
        <end position="1153"/>
    </location>
</feature>